<keyword evidence="2" id="KW-1185">Reference proteome</keyword>
<sequence length="240" mass="27220">MSSQPWRRYALGLSIANNLLRVHCYDRSGVIVSRPYDIHDKPYALIRVFASLAFADRHRLGFDPTIKITPPAKSKLFLPTRFIIASDLLAPTLKSPIGTVMGKTAKEVYEILGVVWSSGGFIGRGTTVYHVRAKRGETYEQYVLKDYWVKASEVDHEANILQLLEEKKIEGVPRLADAWNVQFNGRDDSTQALCRGLVTKHLPRSYIPRIHRRLLMSPVAFPITSFRSQRELLSALRDAV</sequence>
<accession>A0ACB8AXK8</accession>
<organism evidence="1 2">
    <name type="scientific">Leucogyrophana mollusca</name>
    <dbReference type="NCBI Taxonomy" id="85980"/>
    <lineage>
        <taxon>Eukaryota</taxon>
        <taxon>Fungi</taxon>
        <taxon>Dikarya</taxon>
        <taxon>Basidiomycota</taxon>
        <taxon>Agaricomycotina</taxon>
        <taxon>Agaricomycetes</taxon>
        <taxon>Agaricomycetidae</taxon>
        <taxon>Boletales</taxon>
        <taxon>Boletales incertae sedis</taxon>
        <taxon>Leucogyrophana</taxon>
    </lineage>
</organism>
<reference evidence="1" key="1">
    <citation type="journal article" date="2021" name="New Phytol.">
        <title>Evolutionary innovations through gain and loss of genes in the ectomycorrhizal Boletales.</title>
        <authorList>
            <person name="Wu G."/>
            <person name="Miyauchi S."/>
            <person name="Morin E."/>
            <person name="Kuo A."/>
            <person name="Drula E."/>
            <person name="Varga T."/>
            <person name="Kohler A."/>
            <person name="Feng B."/>
            <person name="Cao Y."/>
            <person name="Lipzen A."/>
            <person name="Daum C."/>
            <person name="Hundley H."/>
            <person name="Pangilinan J."/>
            <person name="Johnson J."/>
            <person name="Barry K."/>
            <person name="LaButti K."/>
            <person name="Ng V."/>
            <person name="Ahrendt S."/>
            <person name="Min B."/>
            <person name="Choi I.G."/>
            <person name="Park H."/>
            <person name="Plett J.M."/>
            <person name="Magnuson J."/>
            <person name="Spatafora J.W."/>
            <person name="Nagy L.G."/>
            <person name="Henrissat B."/>
            <person name="Grigoriev I.V."/>
            <person name="Yang Z.L."/>
            <person name="Xu J."/>
            <person name="Martin F.M."/>
        </authorList>
    </citation>
    <scope>NUCLEOTIDE SEQUENCE</scope>
    <source>
        <strain evidence="1">KUC20120723A-06</strain>
    </source>
</reference>
<protein>
    <submittedName>
        <fullName evidence="1">Uncharacterized protein</fullName>
    </submittedName>
</protein>
<name>A0ACB8AXK8_9AGAM</name>
<dbReference type="EMBL" id="MU266848">
    <property type="protein sequence ID" value="KAH7918131.1"/>
    <property type="molecule type" value="Genomic_DNA"/>
</dbReference>
<evidence type="ECO:0000313" key="1">
    <source>
        <dbReference type="EMBL" id="KAH7918131.1"/>
    </source>
</evidence>
<gene>
    <name evidence="1" type="ORF">BV22DRAFT_1025103</name>
</gene>
<comment type="caution">
    <text evidence="1">The sequence shown here is derived from an EMBL/GenBank/DDBJ whole genome shotgun (WGS) entry which is preliminary data.</text>
</comment>
<evidence type="ECO:0000313" key="2">
    <source>
        <dbReference type="Proteomes" id="UP000790709"/>
    </source>
</evidence>
<proteinExistence type="predicted"/>
<dbReference type="Proteomes" id="UP000790709">
    <property type="component" value="Unassembled WGS sequence"/>
</dbReference>
<feature type="non-terminal residue" evidence="1">
    <location>
        <position position="240"/>
    </location>
</feature>